<accession>A0A368F1Q5</accession>
<evidence type="ECO:0000313" key="1">
    <source>
        <dbReference type="EMBL" id="RCN24930.1"/>
    </source>
</evidence>
<protein>
    <submittedName>
        <fullName evidence="1">Uncharacterized protein</fullName>
    </submittedName>
</protein>
<sequence length="27" mass="2971">MLYSKCVPISSCGKSTPEIKPLLSFLQ</sequence>
<evidence type="ECO:0000313" key="2">
    <source>
        <dbReference type="Proteomes" id="UP000252519"/>
    </source>
</evidence>
<reference evidence="1 2" key="1">
    <citation type="submission" date="2014-10" db="EMBL/GenBank/DDBJ databases">
        <title>Draft genome of the hookworm Ancylostoma caninum.</title>
        <authorList>
            <person name="Mitreva M."/>
        </authorList>
    </citation>
    <scope>NUCLEOTIDE SEQUENCE [LARGE SCALE GENOMIC DNA]</scope>
    <source>
        <strain evidence="1 2">Baltimore</strain>
    </source>
</reference>
<dbReference type="EMBL" id="JOJR01015500">
    <property type="protein sequence ID" value="RCN24930.1"/>
    <property type="molecule type" value="Genomic_DNA"/>
</dbReference>
<organism evidence="1 2">
    <name type="scientific">Ancylostoma caninum</name>
    <name type="common">Dog hookworm</name>
    <dbReference type="NCBI Taxonomy" id="29170"/>
    <lineage>
        <taxon>Eukaryota</taxon>
        <taxon>Metazoa</taxon>
        <taxon>Ecdysozoa</taxon>
        <taxon>Nematoda</taxon>
        <taxon>Chromadorea</taxon>
        <taxon>Rhabditida</taxon>
        <taxon>Rhabditina</taxon>
        <taxon>Rhabditomorpha</taxon>
        <taxon>Strongyloidea</taxon>
        <taxon>Ancylostomatidae</taxon>
        <taxon>Ancylostomatinae</taxon>
        <taxon>Ancylostoma</taxon>
    </lineage>
</organism>
<gene>
    <name evidence="1" type="ORF">ANCCAN_29362</name>
</gene>
<keyword evidence="2" id="KW-1185">Reference proteome</keyword>
<name>A0A368F1Q5_ANCCA</name>
<proteinExistence type="predicted"/>
<dbReference type="Proteomes" id="UP000252519">
    <property type="component" value="Unassembled WGS sequence"/>
</dbReference>
<dbReference type="AlphaFoldDB" id="A0A368F1Q5"/>
<comment type="caution">
    <text evidence="1">The sequence shown here is derived from an EMBL/GenBank/DDBJ whole genome shotgun (WGS) entry which is preliminary data.</text>
</comment>